<dbReference type="Pfam" id="PF07724">
    <property type="entry name" value="AAA_2"/>
    <property type="match status" value="1"/>
</dbReference>
<dbReference type="InterPro" id="IPR018368">
    <property type="entry name" value="ClpA/B_CS1"/>
</dbReference>
<dbReference type="CDD" id="cd19499">
    <property type="entry name" value="RecA-like_ClpB_Hsp104-like"/>
    <property type="match status" value="1"/>
</dbReference>
<organism evidence="8 9">
    <name type="scientific">Phyllobacterium myrsinacearum</name>
    <dbReference type="NCBI Taxonomy" id="28101"/>
    <lineage>
        <taxon>Bacteria</taxon>
        <taxon>Pseudomonadati</taxon>
        <taxon>Pseudomonadota</taxon>
        <taxon>Alphaproteobacteria</taxon>
        <taxon>Hyphomicrobiales</taxon>
        <taxon>Phyllobacteriaceae</taxon>
        <taxon>Phyllobacterium</taxon>
    </lineage>
</organism>
<keyword evidence="5" id="KW-0143">Chaperone</keyword>
<dbReference type="InterPro" id="IPR003593">
    <property type="entry name" value="AAA+_ATPase"/>
</dbReference>
<dbReference type="GO" id="GO:0005737">
    <property type="term" value="C:cytoplasm"/>
    <property type="evidence" value="ECO:0007669"/>
    <property type="project" value="TreeGrafter"/>
</dbReference>
<evidence type="ECO:0000313" key="9">
    <source>
        <dbReference type="Proteomes" id="UP000238563"/>
    </source>
</evidence>
<evidence type="ECO:0000256" key="2">
    <source>
        <dbReference type="ARBA" id="ARBA00022737"/>
    </source>
</evidence>
<dbReference type="PRINTS" id="PR00300">
    <property type="entry name" value="CLPPROTEASEA"/>
</dbReference>
<dbReference type="GO" id="GO:0034605">
    <property type="term" value="P:cellular response to heat"/>
    <property type="evidence" value="ECO:0007669"/>
    <property type="project" value="TreeGrafter"/>
</dbReference>
<proteinExistence type="inferred from homology"/>
<dbReference type="Pfam" id="PF17871">
    <property type="entry name" value="AAA_lid_9"/>
    <property type="match status" value="1"/>
</dbReference>
<dbReference type="PANTHER" id="PTHR11638">
    <property type="entry name" value="ATP-DEPENDENT CLP PROTEASE"/>
    <property type="match status" value="1"/>
</dbReference>
<dbReference type="AlphaFoldDB" id="A0A2S9JAR4"/>
<dbReference type="GO" id="GO:0016887">
    <property type="term" value="F:ATP hydrolysis activity"/>
    <property type="evidence" value="ECO:0007669"/>
    <property type="project" value="InterPro"/>
</dbReference>
<dbReference type="RefSeq" id="WP_105737520.1">
    <property type="nucleotide sequence ID" value="NZ_PVBT01000009.1"/>
</dbReference>
<evidence type="ECO:0000256" key="1">
    <source>
        <dbReference type="ARBA" id="ARBA00008675"/>
    </source>
</evidence>
<evidence type="ECO:0000256" key="6">
    <source>
        <dbReference type="PROSITE-ProRule" id="PRU01251"/>
    </source>
</evidence>
<comment type="similarity">
    <text evidence="1">Belongs to the ClpA/ClpB family.</text>
</comment>
<evidence type="ECO:0000259" key="7">
    <source>
        <dbReference type="PROSITE" id="PS51903"/>
    </source>
</evidence>
<dbReference type="InterPro" id="IPR017729">
    <property type="entry name" value="ATPase_T6SS_ClpV1"/>
</dbReference>
<dbReference type="InterPro" id="IPR004176">
    <property type="entry name" value="Clp_R_N"/>
</dbReference>
<keyword evidence="2 6" id="KW-0677">Repeat</keyword>
<dbReference type="NCBIfam" id="TIGR03345">
    <property type="entry name" value="VI_ClpV1"/>
    <property type="match status" value="1"/>
</dbReference>
<reference evidence="8 9" key="1">
    <citation type="submission" date="2018-02" db="EMBL/GenBank/DDBJ databases">
        <title>The draft genome of Phyllobacterium myrsinacearum DSM5892.</title>
        <authorList>
            <person name="Li L."/>
            <person name="Liu L."/>
            <person name="Zhang X."/>
            <person name="Wang T."/>
        </authorList>
    </citation>
    <scope>NUCLEOTIDE SEQUENCE [LARGE SCALE GENOMIC DNA]</scope>
    <source>
        <strain evidence="8 9">DSM 5892</strain>
    </source>
</reference>
<dbReference type="SMART" id="SM01086">
    <property type="entry name" value="ClpB_D2-small"/>
    <property type="match status" value="1"/>
</dbReference>
<dbReference type="Pfam" id="PF10431">
    <property type="entry name" value="ClpB_D2-small"/>
    <property type="match status" value="1"/>
</dbReference>
<dbReference type="InterPro" id="IPR036628">
    <property type="entry name" value="Clp_N_dom_sf"/>
</dbReference>
<keyword evidence="4" id="KW-0067">ATP-binding</keyword>
<dbReference type="SUPFAM" id="SSF52540">
    <property type="entry name" value="P-loop containing nucleoside triphosphate hydrolases"/>
    <property type="match status" value="2"/>
</dbReference>
<evidence type="ECO:0000313" key="8">
    <source>
        <dbReference type="EMBL" id="PRD49875.1"/>
    </source>
</evidence>
<dbReference type="Gene3D" id="3.40.50.300">
    <property type="entry name" value="P-loop containing nucleotide triphosphate hydrolases"/>
    <property type="match status" value="3"/>
</dbReference>
<dbReference type="SMART" id="SM00382">
    <property type="entry name" value="AAA"/>
    <property type="match status" value="2"/>
</dbReference>
<dbReference type="Proteomes" id="UP000238563">
    <property type="component" value="Unassembled WGS sequence"/>
</dbReference>
<dbReference type="Gene3D" id="1.10.1780.10">
    <property type="entry name" value="Clp, N-terminal domain"/>
    <property type="match status" value="1"/>
</dbReference>
<evidence type="ECO:0000256" key="4">
    <source>
        <dbReference type="ARBA" id="ARBA00022840"/>
    </source>
</evidence>
<dbReference type="InterPro" id="IPR019489">
    <property type="entry name" value="Clp_ATPase_C"/>
</dbReference>
<dbReference type="CDD" id="cd00009">
    <property type="entry name" value="AAA"/>
    <property type="match status" value="1"/>
</dbReference>
<dbReference type="SUPFAM" id="SSF81923">
    <property type="entry name" value="Double Clp-N motif"/>
    <property type="match status" value="1"/>
</dbReference>
<comment type="caution">
    <text evidence="8">The sequence shown here is derived from an EMBL/GenBank/DDBJ whole genome shotgun (WGS) entry which is preliminary data.</text>
</comment>
<gene>
    <name evidence="8" type="primary">clpV</name>
    <name evidence="8" type="ORF">C5750_23910</name>
</gene>
<dbReference type="PROSITE" id="PS00870">
    <property type="entry name" value="CLPAB_1"/>
    <property type="match status" value="1"/>
</dbReference>
<dbReference type="PROSITE" id="PS51903">
    <property type="entry name" value="CLP_R"/>
    <property type="match status" value="1"/>
</dbReference>
<name>A0A2S9JAR4_9HYPH</name>
<dbReference type="PANTHER" id="PTHR11638:SF184">
    <property type="entry name" value="ATPASE WITH CHAPERONE ACTIVITY"/>
    <property type="match status" value="1"/>
</dbReference>
<dbReference type="Pfam" id="PF00004">
    <property type="entry name" value="AAA"/>
    <property type="match status" value="1"/>
</dbReference>
<evidence type="ECO:0000256" key="5">
    <source>
        <dbReference type="ARBA" id="ARBA00023186"/>
    </source>
</evidence>
<dbReference type="InterPro" id="IPR041546">
    <property type="entry name" value="ClpA/ClpB_AAA_lid"/>
</dbReference>
<dbReference type="EMBL" id="PVBT01000009">
    <property type="protein sequence ID" value="PRD49875.1"/>
    <property type="molecule type" value="Genomic_DNA"/>
</dbReference>
<protein>
    <submittedName>
        <fullName evidence="8">Type VI secretion system ATPase TssH</fullName>
    </submittedName>
</protein>
<dbReference type="InterPro" id="IPR050130">
    <property type="entry name" value="ClpA_ClpB"/>
</dbReference>
<dbReference type="Pfam" id="PF02861">
    <property type="entry name" value="Clp_N"/>
    <property type="match status" value="1"/>
</dbReference>
<dbReference type="GO" id="GO:0005524">
    <property type="term" value="F:ATP binding"/>
    <property type="evidence" value="ECO:0007669"/>
    <property type="project" value="UniProtKB-KW"/>
</dbReference>
<sequence>MPKLDLRRLVQKLDGDVVVGLEEAVAIAVRNNHSHVEIEHWLLGLNDKSERFGPIVQRSGGDPAALESEAYRALERYPRDNTAAPAISTGIIDVIREAWIAVSLQSGRTSIGILDLLHTLLSDSTLRATTISSLPSARDIRLGELERQMEERGAEVPVTPTAQAAPLRNGSEEFLSAFTIDLTEQARNGEIDAVVGREAELRQLIDILVRRRQNNPILVGEAGVGKTAIVEAFALEIIAGNVPEMLRDIRLLTLDLGLLQAGAGVKGEFERRLKGVIDDVKSSPVPVILFIDEAHSLVGAGGQAGQGDAANLLKPALARGELRTVAATTWAEYKKYFERDAALTRRFQVVKVDEPDEETAVRMVRSLVPALEKHHQVKIRDEAVRAAVSLSMRYIQGRQLPDKAVSLIDTASAAVSISRATVPAQIEDANRAIDLLNLERQRLELEPETTAGRERLVEIGAQLSTLQATARTFTARLEQEKSLVKAADAIENTIDEPGSRPKLGLLEKELRLLQGESPLIHRVVDRETVAAVAARWTGIPVGRLVRSLVEAVQTLEARLQERVVGQDQAIALISDAMITARANLGDDRRPPGVFLMVGTSGVGKTETALALASTLYGGDQNLTIINMSEFKEEHKVSLLLGSPPGYVGYGEGGILTEAVRKRPYGVLLLDEIDKAHPGVQDIFYQVFDKGMLKDGEGRDIDFKNTTILMTANTGTNTLTALAADPDTMPEGQALVDMLQPELLGQFKPAFLGRVTIVPYKPLDDKVLGLIVKLQLDKVGRRLRDVYKADLAVSARVAQALIARSKAVETGARAIESTISRELLPKLSRNILQLTLENLHPEVVRVDTDDAGGLLVSVEPVKLLQDPPEHPSQNDAKG</sequence>
<dbReference type="InterPro" id="IPR027417">
    <property type="entry name" value="P-loop_NTPase"/>
</dbReference>
<dbReference type="InterPro" id="IPR003959">
    <property type="entry name" value="ATPase_AAA_core"/>
</dbReference>
<dbReference type="Gene3D" id="1.10.8.60">
    <property type="match status" value="1"/>
</dbReference>
<keyword evidence="9" id="KW-1185">Reference proteome</keyword>
<accession>A0A2S9JAR4</accession>
<evidence type="ECO:0000256" key="3">
    <source>
        <dbReference type="ARBA" id="ARBA00022741"/>
    </source>
</evidence>
<dbReference type="OrthoDB" id="9803641at2"/>
<dbReference type="InterPro" id="IPR001270">
    <property type="entry name" value="ClpA/B"/>
</dbReference>
<keyword evidence="3" id="KW-0547">Nucleotide-binding</keyword>
<feature type="domain" description="Clp R" evidence="7">
    <location>
        <begin position="10"/>
        <end position="154"/>
    </location>
</feature>